<keyword evidence="4 9" id="KW-0378">Hydrolase</keyword>
<proteinExistence type="inferred from homology"/>
<dbReference type="InterPro" id="IPR039245">
    <property type="entry name" value="TYSND1/DEG15"/>
</dbReference>
<evidence type="ECO:0000313" key="11">
    <source>
        <dbReference type="Proteomes" id="UP000265120"/>
    </source>
</evidence>
<dbReference type="InterPro" id="IPR043504">
    <property type="entry name" value="Peptidase_S1_PA_chymotrypsin"/>
</dbReference>
<dbReference type="FunFam" id="2.40.10.10:FF:000080">
    <property type="entry name" value="peroxisomal leader peptide-processing protease"/>
    <property type="match status" value="1"/>
</dbReference>
<dbReference type="Gene3D" id="2.40.10.120">
    <property type="match status" value="1"/>
</dbReference>
<dbReference type="InParanoid" id="A0A3P8V2Y7"/>
<dbReference type="FunCoup" id="A0A3P8V2Y7">
    <property type="interactions" value="423"/>
</dbReference>
<dbReference type="SUPFAM" id="SSF50494">
    <property type="entry name" value="Trypsin-like serine proteases"/>
    <property type="match status" value="2"/>
</dbReference>
<keyword evidence="3 9" id="KW-0645">Protease</keyword>
<reference evidence="10" key="3">
    <citation type="submission" date="2025-09" db="UniProtKB">
        <authorList>
            <consortium name="Ensembl"/>
        </authorList>
    </citation>
    <scope>IDENTIFICATION</scope>
</reference>
<evidence type="ECO:0000256" key="1">
    <source>
        <dbReference type="ARBA" id="ARBA00004275"/>
    </source>
</evidence>
<evidence type="ECO:0000256" key="6">
    <source>
        <dbReference type="ARBA" id="ARBA00023140"/>
    </source>
</evidence>
<dbReference type="GO" id="GO:0031998">
    <property type="term" value="P:regulation of fatty acid beta-oxidation"/>
    <property type="evidence" value="ECO:0007669"/>
    <property type="project" value="TreeGrafter"/>
</dbReference>
<dbReference type="Proteomes" id="UP000265120">
    <property type="component" value="Chromosome 12"/>
</dbReference>
<dbReference type="OrthoDB" id="17845at2759"/>
<evidence type="ECO:0000256" key="7">
    <source>
        <dbReference type="ARBA" id="ARBA00060175"/>
    </source>
</evidence>
<comment type="function">
    <text evidence="7 9">Peroxisomal protease that mediates both the removal of the leader peptide from proteins containing a PTS2 target sequence and processes several PTS1-containing proteins. Catalyzes the processing of PTS1-proteins involved in the peroxisomal beta-oxidation of fatty acids.</text>
</comment>
<dbReference type="AlphaFoldDB" id="A0A3P8V2Y7"/>
<accession>A0A3P8V2Y7</accession>
<dbReference type="STRING" id="244447.ENSCSEP00000007461"/>
<keyword evidence="6 9" id="KW-0576">Peroxisome</keyword>
<dbReference type="InterPro" id="IPR009003">
    <property type="entry name" value="Peptidase_S1_PA"/>
</dbReference>
<dbReference type="Pfam" id="PF13365">
    <property type="entry name" value="Trypsin_2"/>
    <property type="match status" value="1"/>
</dbReference>
<reference evidence="10 11" key="1">
    <citation type="journal article" date="2014" name="Nat. Genet.">
        <title>Whole-genome sequence of a flatfish provides insights into ZW sex chromosome evolution and adaptation to a benthic lifestyle.</title>
        <authorList>
            <person name="Chen S."/>
            <person name="Zhang G."/>
            <person name="Shao C."/>
            <person name="Huang Q."/>
            <person name="Liu G."/>
            <person name="Zhang P."/>
            <person name="Song W."/>
            <person name="An N."/>
            <person name="Chalopin D."/>
            <person name="Volff J.N."/>
            <person name="Hong Y."/>
            <person name="Li Q."/>
            <person name="Sha Z."/>
            <person name="Zhou H."/>
            <person name="Xie M."/>
            <person name="Yu Q."/>
            <person name="Liu Y."/>
            <person name="Xiang H."/>
            <person name="Wang N."/>
            <person name="Wu K."/>
            <person name="Yang C."/>
            <person name="Zhou Q."/>
            <person name="Liao X."/>
            <person name="Yang L."/>
            <person name="Hu Q."/>
            <person name="Zhang J."/>
            <person name="Meng L."/>
            <person name="Jin L."/>
            <person name="Tian Y."/>
            <person name="Lian J."/>
            <person name="Yang J."/>
            <person name="Miao G."/>
            <person name="Liu S."/>
            <person name="Liang Z."/>
            <person name="Yan F."/>
            <person name="Li Y."/>
            <person name="Sun B."/>
            <person name="Zhang H."/>
            <person name="Zhang J."/>
            <person name="Zhu Y."/>
            <person name="Du M."/>
            <person name="Zhao Y."/>
            <person name="Schartl M."/>
            <person name="Tang Q."/>
            <person name="Wang J."/>
        </authorList>
    </citation>
    <scope>NUCLEOTIDE SEQUENCE</scope>
</reference>
<dbReference type="GeneID" id="103387238"/>
<name>A0A3P8V2Y7_CYNSE</name>
<dbReference type="PANTHER" id="PTHR21004:SF0">
    <property type="entry name" value="PEROXISOMAL LEADER PEPTIDE-PROCESSING PROTEASE"/>
    <property type="match status" value="1"/>
</dbReference>
<keyword evidence="5 9" id="KW-0720">Serine protease</keyword>
<evidence type="ECO:0000256" key="3">
    <source>
        <dbReference type="ARBA" id="ARBA00022670"/>
    </source>
</evidence>
<evidence type="ECO:0000256" key="8">
    <source>
        <dbReference type="ARBA" id="ARBA00071396"/>
    </source>
</evidence>
<comment type="subcellular location">
    <subcellularLocation>
        <location evidence="1 9">Peroxisome</location>
    </subcellularLocation>
</comment>
<dbReference type="GeneTree" id="ENSGT00390000014627"/>
<evidence type="ECO:0000256" key="2">
    <source>
        <dbReference type="ARBA" id="ARBA00008764"/>
    </source>
</evidence>
<dbReference type="RefSeq" id="XP_008320006.1">
    <property type="nucleotide sequence ID" value="XM_008321784.3"/>
</dbReference>
<reference evidence="10" key="2">
    <citation type="submission" date="2025-08" db="UniProtKB">
        <authorList>
            <consortium name="Ensembl"/>
        </authorList>
    </citation>
    <scope>IDENTIFICATION</scope>
</reference>
<evidence type="ECO:0000256" key="4">
    <source>
        <dbReference type="ARBA" id="ARBA00022801"/>
    </source>
</evidence>
<dbReference type="PANTHER" id="PTHR21004">
    <property type="entry name" value="SERINE PROTEASE-RELATED"/>
    <property type="match status" value="1"/>
</dbReference>
<dbReference type="GO" id="GO:0005782">
    <property type="term" value="C:peroxisomal matrix"/>
    <property type="evidence" value="ECO:0007669"/>
    <property type="project" value="UniProtKB-ARBA"/>
</dbReference>
<dbReference type="OMA" id="CWKSTEW"/>
<dbReference type="CTD" id="219743"/>
<dbReference type="EC" id="3.4.21.-" evidence="9"/>
<organism evidence="10 11">
    <name type="scientific">Cynoglossus semilaevis</name>
    <name type="common">Tongue sole</name>
    <dbReference type="NCBI Taxonomy" id="244447"/>
    <lineage>
        <taxon>Eukaryota</taxon>
        <taxon>Metazoa</taxon>
        <taxon>Chordata</taxon>
        <taxon>Craniata</taxon>
        <taxon>Vertebrata</taxon>
        <taxon>Euteleostomi</taxon>
        <taxon>Actinopterygii</taxon>
        <taxon>Neopterygii</taxon>
        <taxon>Teleostei</taxon>
        <taxon>Neoteleostei</taxon>
        <taxon>Acanthomorphata</taxon>
        <taxon>Carangaria</taxon>
        <taxon>Pleuronectiformes</taxon>
        <taxon>Pleuronectoidei</taxon>
        <taxon>Cynoglossidae</taxon>
        <taxon>Cynoglossinae</taxon>
        <taxon>Cynoglossus</taxon>
    </lineage>
</organism>
<dbReference type="GO" id="GO:0016485">
    <property type="term" value="P:protein processing"/>
    <property type="evidence" value="ECO:0007669"/>
    <property type="project" value="InterPro"/>
</dbReference>
<evidence type="ECO:0000256" key="9">
    <source>
        <dbReference type="PIRNR" id="PIRNR037989"/>
    </source>
</evidence>
<dbReference type="GO" id="GO:0004252">
    <property type="term" value="F:serine-type endopeptidase activity"/>
    <property type="evidence" value="ECO:0007669"/>
    <property type="project" value="InterPro"/>
</dbReference>
<dbReference type="KEGG" id="csem:103387238"/>
<dbReference type="Ensembl" id="ENSCSET00000007540.1">
    <property type="protein sequence ID" value="ENSCSEP00000007461.1"/>
    <property type="gene ID" value="ENSCSEG00000004821.1"/>
</dbReference>
<evidence type="ECO:0000313" key="10">
    <source>
        <dbReference type="Ensembl" id="ENSCSEP00000007461.1"/>
    </source>
</evidence>
<keyword evidence="11" id="KW-1185">Reference proteome</keyword>
<protein>
    <recommendedName>
        <fullName evidence="8 9">Peroxisomal leader peptide-processing protease</fullName>
        <ecNumber evidence="9">3.4.21.-</ecNumber>
    </recommendedName>
</protein>
<comment type="PTM">
    <text evidence="9">The full-lengh TYSND1 is the active the proteolytic processing of PTS1- and PTS2-proteins and in self-cleavage, and intermolecular self-cleavage of TYSND1 down-regulates its protease activity.</text>
</comment>
<sequence>MDVREVERRCCVVKVSEAFSAKKPISCSGVIVHPHTGVLICTGLPFSRFLAHGVPLSPDTDTSFLPPSSLKDKLKISVCFSLGTNTSSETVTAPRSKTQRHQLRELPARLLMLVNCLEFKEAFQEVFQESEQWRFQGNEKDAELIRDASFLSWFAVLKVDSVEKKISPDSRGSIPWRSTSVLQKGLSVVACGSPFGTICLDLFISTLSRGIISNLAGEDNAVILTDARCLPGTEGGGLFLLDGSDNVHLIGLIVSPFGWKSNEWIGLSLVCSVSSIFRNILRCWKNQDSFPEDLLNGGETGLDMISTAQELKPVKYPTVCFVHSGRFWGSGVVVSSNLVLTCRHVVCGKPTVALKFHHRNRVYDRVGTVLFSTAASSPYDLALVQVKDSVPDTVIPEMTQIFNPGESVVVVGYGGLGQACGPSLTTGILSKAISLNYQPVMIQTTCAVQAGASGGAVVRPHTGELLGVVASNTRDLAAKVTYPHLNFSIPVTVFNQLLQQFHQTNDVNVFRKLDTTEKDVRQVWRLQMAQSKL</sequence>
<dbReference type="Gene3D" id="2.40.10.10">
    <property type="entry name" value="Trypsin-like serine proteases"/>
    <property type="match status" value="2"/>
</dbReference>
<comment type="similarity">
    <text evidence="2 9">Belongs to the peptidase S1B family.</text>
</comment>
<evidence type="ECO:0000256" key="5">
    <source>
        <dbReference type="ARBA" id="ARBA00022825"/>
    </source>
</evidence>